<dbReference type="OrthoDB" id="10024265at2759"/>
<dbReference type="KEGG" id="tpal:117642146"/>
<dbReference type="PANTHER" id="PTHR33962">
    <property type="entry name" value="RECQ-MEDIATED GENOME INSTABILITY PROTEIN 2 RMI2"/>
    <property type="match status" value="1"/>
</dbReference>
<name>A0A6P8Y8H8_THRPL</name>
<keyword evidence="1" id="KW-1185">Reference proteome</keyword>
<dbReference type="RefSeq" id="XP_034235923.1">
    <property type="nucleotide sequence ID" value="XM_034380032.1"/>
</dbReference>
<dbReference type="GO" id="GO:0043007">
    <property type="term" value="P:maintenance of rDNA"/>
    <property type="evidence" value="ECO:0007669"/>
    <property type="project" value="TreeGrafter"/>
</dbReference>
<dbReference type="GO" id="GO:0016607">
    <property type="term" value="C:nuclear speck"/>
    <property type="evidence" value="ECO:0007669"/>
    <property type="project" value="TreeGrafter"/>
</dbReference>
<dbReference type="GO" id="GO:0006281">
    <property type="term" value="P:DNA repair"/>
    <property type="evidence" value="ECO:0007669"/>
    <property type="project" value="TreeGrafter"/>
</dbReference>
<reference evidence="2" key="1">
    <citation type="submission" date="2025-08" db="UniProtKB">
        <authorList>
            <consortium name="RefSeq"/>
        </authorList>
    </citation>
    <scope>IDENTIFICATION</scope>
    <source>
        <tissue evidence="2">Total insect</tissue>
    </source>
</reference>
<evidence type="ECO:0000313" key="2">
    <source>
        <dbReference type="RefSeq" id="XP_034235923.1"/>
    </source>
</evidence>
<dbReference type="GeneID" id="117642146"/>
<dbReference type="InParanoid" id="A0A6P8Y8H8"/>
<dbReference type="GO" id="GO:0033045">
    <property type="term" value="P:regulation of sister chromatid segregation"/>
    <property type="evidence" value="ECO:0007669"/>
    <property type="project" value="TreeGrafter"/>
</dbReference>
<dbReference type="InterPro" id="IPR012340">
    <property type="entry name" value="NA-bd_OB-fold"/>
</dbReference>
<dbReference type="PANTHER" id="PTHR33962:SF1">
    <property type="entry name" value="RECQ-MEDIATED GENOME INSTABILITY PROTEIN 2"/>
    <property type="match status" value="1"/>
</dbReference>
<proteinExistence type="predicted"/>
<dbReference type="Proteomes" id="UP000515158">
    <property type="component" value="Unplaced"/>
</dbReference>
<dbReference type="GO" id="GO:2000042">
    <property type="term" value="P:negative regulation of double-strand break repair via homologous recombination"/>
    <property type="evidence" value="ECO:0007669"/>
    <property type="project" value="TreeGrafter"/>
</dbReference>
<accession>A0A6P8Y8H8</accession>
<sequence>MTFDVVVSQEAPLKILAKDLRTLAVNQAKGFPWRIKFAPDNLIRRTVVVEFSQVWLQGSIKSCSGDGDVLTINDGSGDIRVTKCSRAPGFQGPQSLSLSSGSYWAIHACVKLPFKSPPEVEAVKLMQILETRSEAKSMWPLEVQELTDLLRGKVTFNM</sequence>
<dbReference type="Gene3D" id="2.40.50.140">
    <property type="entry name" value="Nucleic acid-binding proteins"/>
    <property type="match status" value="1"/>
</dbReference>
<gene>
    <name evidence="2" type="primary">LOC117642146</name>
</gene>
<evidence type="ECO:0000313" key="1">
    <source>
        <dbReference type="Proteomes" id="UP000515158"/>
    </source>
</evidence>
<dbReference type="Pfam" id="PF16100">
    <property type="entry name" value="RMI2"/>
    <property type="match status" value="1"/>
</dbReference>
<dbReference type="GO" id="GO:0005829">
    <property type="term" value="C:cytosol"/>
    <property type="evidence" value="ECO:0007669"/>
    <property type="project" value="TreeGrafter"/>
</dbReference>
<dbReference type="AlphaFoldDB" id="A0A6P8Y8H8"/>
<protein>
    <submittedName>
        <fullName evidence="2">Uncharacterized protein LOC117642146</fullName>
    </submittedName>
</protein>
<dbReference type="InterPro" id="IPR032245">
    <property type="entry name" value="RMI2"/>
</dbReference>
<organism evidence="2">
    <name type="scientific">Thrips palmi</name>
    <name type="common">Melon thrips</name>
    <dbReference type="NCBI Taxonomy" id="161013"/>
    <lineage>
        <taxon>Eukaryota</taxon>
        <taxon>Metazoa</taxon>
        <taxon>Ecdysozoa</taxon>
        <taxon>Arthropoda</taxon>
        <taxon>Hexapoda</taxon>
        <taxon>Insecta</taxon>
        <taxon>Pterygota</taxon>
        <taxon>Neoptera</taxon>
        <taxon>Paraneoptera</taxon>
        <taxon>Thysanoptera</taxon>
        <taxon>Terebrantia</taxon>
        <taxon>Thripoidea</taxon>
        <taxon>Thripidae</taxon>
        <taxon>Thrips</taxon>
    </lineage>
</organism>